<dbReference type="InterPro" id="IPR018193">
    <property type="entry name" value="Glyc_kinase_flavodox-like_fold"/>
</dbReference>
<dbReference type="PIRSF" id="PIRSF006078">
    <property type="entry name" value="GlxK"/>
    <property type="match status" value="1"/>
</dbReference>
<dbReference type="KEGG" id="grs:C7S20_06690"/>
<dbReference type="EMBL" id="CP028136">
    <property type="protein sequence ID" value="AVR44982.1"/>
    <property type="molecule type" value="Genomic_DNA"/>
</dbReference>
<evidence type="ECO:0000256" key="3">
    <source>
        <dbReference type="ARBA" id="ARBA00022777"/>
    </source>
</evidence>
<dbReference type="Proteomes" id="UP000241507">
    <property type="component" value="Chromosome"/>
</dbReference>
<reference evidence="6" key="1">
    <citation type="submission" date="2018-03" db="EMBL/GenBank/DDBJ databases">
        <title>Gramella fulva sp. nov., isolated from a dry surface of tidal flat.</title>
        <authorList>
            <person name="Hwang S.H."/>
            <person name="Hwang W.M."/>
            <person name="Kang K."/>
            <person name="Ahn T.-Y."/>
        </authorList>
    </citation>
    <scope>NUCLEOTIDE SEQUENCE [LARGE SCALE GENOMIC DNA]</scope>
    <source>
        <strain evidence="6">SH35</strain>
    </source>
</reference>
<dbReference type="GO" id="GO:0031388">
    <property type="term" value="P:organic acid phosphorylation"/>
    <property type="evidence" value="ECO:0007669"/>
    <property type="project" value="UniProtKB-UniRule"/>
</dbReference>
<dbReference type="Gene3D" id="3.40.50.10350">
    <property type="entry name" value="Glycerate kinase, domain 1"/>
    <property type="match status" value="1"/>
</dbReference>
<dbReference type="PANTHER" id="PTHR21599:SF0">
    <property type="entry name" value="GLYCERATE KINASE"/>
    <property type="match status" value="1"/>
</dbReference>
<gene>
    <name evidence="5" type="ORF">C7S20_06690</name>
</gene>
<keyword evidence="6" id="KW-1185">Reference proteome</keyword>
<evidence type="ECO:0000313" key="6">
    <source>
        <dbReference type="Proteomes" id="UP000241507"/>
    </source>
</evidence>
<keyword evidence="2 4" id="KW-0808">Transferase</keyword>
<evidence type="ECO:0000256" key="4">
    <source>
        <dbReference type="PIRNR" id="PIRNR006078"/>
    </source>
</evidence>
<evidence type="ECO:0000313" key="5">
    <source>
        <dbReference type="EMBL" id="AVR44982.1"/>
    </source>
</evidence>
<dbReference type="Gene3D" id="3.90.1510.10">
    <property type="entry name" value="Glycerate kinase, domain 2"/>
    <property type="match status" value="1"/>
</dbReference>
<dbReference type="NCBIfam" id="TIGR00045">
    <property type="entry name" value="glycerate kinase"/>
    <property type="match status" value="1"/>
</dbReference>
<name>A0A2R3Z440_9FLAO</name>
<evidence type="ECO:0000256" key="1">
    <source>
        <dbReference type="ARBA" id="ARBA00006284"/>
    </source>
</evidence>
<sequence length="376" mass="40109">MLKILIVPDSFKGSLSAKEATEAIAAGLSASRDDLEIEKLPFSDGGEGAFELLTALELGKTAEVECRDPLGRTLKAPYFLFSENTSTWIELSQASGLTLLKEEEQNPLKTSTYGTGLQLKDALDRGIQKIFLGIGGSGTHDVASGIFIALGGKLLNKEGKELAASGEALINCASINSENLHPALKDTEIVVACDVTNPLLGENGAAKTYAEQKGADSETIEKLEKATAKFADLLEKEFGRRIKEIPGGGAAGGVSAGMKAIANAELKPGFEILSELAKLEKKIKNADLVITGEGKTDAQSKHGKLPFKIANLAKKHQKQVWLLAGAITLNKTELEKAGFSKWAAIKPGDMPLKEAQSRAFELLKEKTETIFKETTI</sequence>
<accession>A0A2R3Z440</accession>
<organism evidence="5 6">
    <name type="scientific">Christiangramia fulva</name>
    <dbReference type="NCBI Taxonomy" id="2126553"/>
    <lineage>
        <taxon>Bacteria</taxon>
        <taxon>Pseudomonadati</taxon>
        <taxon>Bacteroidota</taxon>
        <taxon>Flavobacteriia</taxon>
        <taxon>Flavobacteriales</taxon>
        <taxon>Flavobacteriaceae</taxon>
        <taxon>Christiangramia</taxon>
    </lineage>
</organism>
<dbReference type="GO" id="GO:0008887">
    <property type="term" value="F:glycerate kinase activity"/>
    <property type="evidence" value="ECO:0007669"/>
    <property type="project" value="UniProtKB-UniRule"/>
</dbReference>
<dbReference type="Pfam" id="PF02595">
    <property type="entry name" value="Gly_kinase"/>
    <property type="match status" value="1"/>
</dbReference>
<evidence type="ECO:0000256" key="2">
    <source>
        <dbReference type="ARBA" id="ARBA00022679"/>
    </source>
</evidence>
<dbReference type="InterPro" id="IPR018197">
    <property type="entry name" value="Glycerate_kinase_RE-like"/>
</dbReference>
<dbReference type="InterPro" id="IPR036129">
    <property type="entry name" value="Glycerate_kinase_sf"/>
</dbReference>
<dbReference type="SUPFAM" id="SSF110738">
    <property type="entry name" value="Glycerate kinase I"/>
    <property type="match status" value="1"/>
</dbReference>
<dbReference type="InterPro" id="IPR004381">
    <property type="entry name" value="Glycerate_kinase"/>
</dbReference>
<dbReference type="PANTHER" id="PTHR21599">
    <property type="entry name" value="GLYCERATE KINASE"/>
    <property type="match status" value="1"/>
</dbReference>
<proteinExistence type="inferred from homology"/>
<keyword evidence="3 4" id="KW-0418">Kinase</keyword>
<dbReference type="AlphaFoldDB" id="A0A2R3Z440"/>
<protein>
    <submittedName>
        <fullName evidence="5">Glycerate kinase</fullName>
    </submittedName>
</protein>
<comment type="similarity">
    <text evidence="1 4">Belongs to the glycerate kinase type-1 family.</text>
</comment>